<keyword evidence="3" id="KW-1185">Reference proteome</keyword>
<reference evidence="2 3" key="1">
    <citation type="submission" date="2018-10" db="EMBL/GenBank/DDBJ databases">
        <title>Paraburkholderia sp. 7MK8-2, isolated from soil.</title>
        <authorList>
            <person name="Gao Z.-H."/>
            <person name="Qiu L.-H."/>
        </authorList>
    </citation>
    <scope>NUCLEOTIDE SEQUENCE [LARGE SCALE GENOMIC DNA]</scope>
    <source>
        <strain evidence="2 3">7MK8-2</strain>
    </source>
</reference>
<dbReference type="EMBL" id="RBZV01000004">
    <property type="protein sequence ID" value="RKP48434.1"/>
    <property type="molecule type" value="Genomic_DNA"/>
</dbReference>
<feature type="region of interest" description="Disordered" evidence="1">
    <location>
        <begin position="1"/>
        <end position="30"/>
    </location>
</feature>
<dbReference type="RefSeq" id="WP_121278283.1">
    <property type="nucleotide sequence ID" value="NZ_RBZV01000004.1"/>
</dbReference>
<accession>A0A494XK16</accession>
<dbReference type="AlphaFoldDB" id="A0A494XK16"/>
<name>A0A494XK16_9BURK</name>
<proteinExistence type="predicted"/>
<sequence length="62" mass="7028">MRLLTNHGNTRTMQYNANGNQIQQPDGSGNTIARTYSTTFNALLTETVYAVWPPIRQPPRSY</sequence>
<gene>
    <name evidence="2" type="ORF">D7S89_14105</name>
</gene>
<protein>
    <recommendedName>
        <fullName evidence="4">RHS repeat protein</fullName>
    </recommendedName>
</protein>
<dbReference type="Proteomes" id="UP000280434">
    <property type="component" value="Unassembled WGS sequence"/>
</dbReference>
<evidence type="ECO:0000256" key="1">
    <source>
        <dbReference type="SAM" id="MobiDB-lite"/>
    </source>
</evidence>
<evidence type="ECO:0000313" key="2">
    <source>
        <dbReference type="EMBL" id="RKP48434.1"/>
    </source>
</evidence>
<organism evidence="2 3">
    <name type="scientific">Trinickia fusca</name>
    <dbReference type="NCBI Taxonomy" id="2419777"/>
    <lineage>
        <taxon>Bacteria</taxon>
        <taxon>Pseudomonadati</taxon>
        <taxon>Pseudomonadota</taxon>
        <taxon>Betaproteobacteria</taxon>
        <taxon>Burkholderiales</taxon>
        <taxon>Burkholderiaceae</taxon>
        <taxon>Trinickia</taxon>
    </lineage>
</organism>
<comment type="caution">
    <text evidence="2">The sequence shown here is derived from an EMBL/GenBank/DDBJ whole genome shotgun (WGS) entry which is preliminary data.</text>
</comment>
<evidence type="ECO:0000313" key="3">
    <source>
        <dbReference type="Proteomes" id="UP000280434"/>
    </source>
</evidence>
<evidence type="ECO:0008006" key="4">
    <source>
        <dbReference type="Google" id="ProtNLM"/>
    </source>
</evidence>